<proteinExistence type="predicted"/>
<reference evidence="3 4" key="1">
    <citation type="submission" date="2019-12" db="EMBL/GenBank/DDBJ databases">
        <title>Genomic-based taxomic classification of the family Erythrobacteraceae.</title>
        <authorList>
            <person name="Xu L."/>
        </authorList>
    </citation>
    <scope>NUCLEOTIDE SEQUENCE [LARGE SCALE GENOMIC DNA]</scope>
    <source>
        <strain evidence="3 4">JCM 17802</strain>
    </source>
</reference>
<dbReference type="EMBL" id="WTYS01000001">
    <property type="protein sequence ID" value="MXO56801.1"/>
    <property type="molecule type" value="Genomic_DNA"/>
</dbReference>
<keyword evidence="2" id="KW-0732">Signal</keyword>
<comment type="caution">
    <text evidence="3">The sequence shown here is derived from an EMBL/GenBank/DDBJ whole genome shotgun (WGS) entry which is preliminary data.</text>
</comment>
<gene>
    <name evidence="3" type="ORF">GRI36_07890</name>
</gene>
<evidence type="ECO:0000256" key="2">
    <source>
        <dbReference type="SAM" id="SignalP"/>
    </source>
</evidence>
<dbReference type="OrthoDB" id="7427327at2"/>
<dbReference type="Proteomes" id="UP000468943">
    <property type="component" value="Unassembled WGS sequence"/>
</dbReference>
<protein>
    <submittedName>
        <fullName evidence="3">Uncharacterized protein</fullName>
    </submittedName>
</protein>
<dbReference type="AlphaFoldDB" id="A0A6I4SLN3"/>
<feature type="chain" id="PRO_5026355217" evidence="2">
    <location>
        <begin position="27"/>
        <end position="239"/>
    </location>
</feature>
<organism evidence="3 4">
    <name type="scientific">Pontixanthobacter gangjinensis</name>
    <dbReference type="NCBI Taxonomy" id="1028742"/>
    <lineage>
        <taxon>Bacteria</taxon>
        <taxon>Pseudomonadati</taxon>
        <taxon>Pseudomonadota</taxon>
        <taxon>Alphaproteobacteria</taxon>
        <taxon>Sphingomonadales</taxon>
        <taxon>Erythrobacteraceae</taxon>
        <taxon>Pontixanthobacter</taxon>
    </lineage>
</organism>
<evidence type="ECO:0000313" key="4">
    <source>
        <dbReference type="Proteomes" id="UP000468943"/>
    </source>
</evidence>
<keyword evidence="4" id="KW-1185">Reference proteome</keyword>
<dbReference type="RefSeq" id="WP_160597958.1">
    <property type="nucleotide sequence ID" value="NZ_WTYS01000001.1"/>
</dbReference>
<name>A0A6I4SLN3_9SPHN</name>
<evidence type="ECO:0000313" key="3">
    <source>
        <dbReference type="EMBL" id="MXO56801.1"/>
    </source>
</evidence>
<feature type="signal peptide" evidence="2">
    <location>
        <begin position="1"/>
        <end position="26"/>
    </location>
</feature>
<sequence length="239" mass="26495">MRIDFAKSLVATTCIACVTLSSGALARPLEESRQEAGETIDARPSSGSSFEKRQCADAVKALAATDGKDADAFAVYESETCTQIREANKFDVRDEMAEMIAMMREEGIDYAAQLSLKVAECDRSVDSAMLEPVPEGKVRSSRTELMELCTANAEVALYAEGIEAMNKARDERHAAKVAEIEEQNRRNEREIAEITAFNEAEYQRKVAEDKAAFEAEMAEWRRKVALCESGKHEYCAKPE</sequence>
<feature type="region of interest" description="Disordered" evidence="1">
    <location>
        <begin position="32"/>
        <end position="51"/>
    </location>
</feature>
<accession>A0A6I4SLN3</accession>
<evidence type="ECO:0000256" key="1">
    <source>
        <dbReference type="SAM" id="MobiDB-lite"/>
    </source>
</evidence>